<dbReference type="AlphaFoldDB" id="A0A644ZQ47"/>
<reference evidence="1" key="1">
    <citation type="submission" date="2019-08" db="EMBL/GenBank/DDBJ databases">
        <authorList>
            <person name="Kucharzyk K."/>
            <person name="Murdoch R.W."/>
            <person name="Higgins S."/>
            <person name="Loffler F."/>
        </authorList>
    </citation>
    <scope>NUCLEOTIDE SEQUENCE</scope>
</reference>
<comment type="caution">
    <text evidence="1">The sequence shown here is derived from an EMBL/GenBank/DDBJ whole genome shotgun (WGS) entry which is preliminary data.</text>
</comment>
<proteinExistence type="predicted"/>
<accession>A0A644ZQ47</accession>
<organism evidence="1">
    <name type="scientific">bioreactor metagenome</name>
    <dbReference type="NCBI Taxonomy" id="1076179"/>
    <lineage>
        <taxon>unclassified sequences</taxon>
        <taxon>metagenomes</taxon>
        <taxon>ecological metagenomes</taxon>
    </lineage>
</organism>
<name>A0A644ZQ47_9ZZZZ</name>
<evidence type="ECO:0000313" key="1">
    <source>
        <dbReference type="EMBL" id="MPM42508.1"/>
    </source>
</evidence>
<gene>
    <name evidence="1" type="ORF">SDC9_89173</name>
</gene>
<protein>
    <submittedName>
        <fullName evidence="1">Uncharacterized protein</fullName>
    </submittedName>
</protein>
<dbReference type="EMBL" id="VSSQ01009757">
    <property type="protein sequence ID" value="MPM42508.1"/>
    <property type="molecule type" value="Genomic_DNA"/>
</dbReference>
<sequence>MAVEDLTTFIAAVSTVTESEPVLSLSFPSETTLLGSTVAVLAKAPVLVGVTGKTMEMLLPAANITTELPLAVQVNV</sequence>